<evidence type="ECO:0000313" key="1">
    <source>
        <dbReference type="Proteomes" id="UP000050795"/>
    </source>
</evidence>
<evidence type="ECO:0000313" key="2">
    <source>
        <dbReference type="WBParaSite" id="TREG1_81960.1"/>
    </source>
</evidence>
<dbReference type="Proteomes" id="UP000050795">
    <property type="component" value="Unassembled WGS sequence"/>
</dbReference>
<proteinExistence type="predicted"/>
<sequence>MLEINMLHHGYQEMCHTVFHNFGDDWDTSRISRPKQACSPSLSLEASPIDISMMSVTSAVVTREECHHRVIFSDGIASLSHSVEHNFHLSSHQHKNLLSEGRWVMQPTQFPRMN</sequence>
<reference evidence="1" key="1">
    <citation type="submission" date="2022-06" db="EMBL/GenBank/DDBJ databases">
        <authorList>
            <person name="Berger JAMES D."/>
            <person name="Berger JAMES D."/>
        </authorList>
    </citation>
    <scope>NUCLEOTIDE SEQUENCE [LARGE SCALE GENOMIC DNA]</scope>
</reference>
<name>A0AA85KCU1_TRIRE</name>
<keyword evidence="1" id="KW-1185">Reference proteome</keyword>
<protein>
    <submittedName>
        <fullName evidence="2">Uncharacterized protein</fullName>
    </submittedName>
</protein>
<dbReference type="WBParaSite" id="TREG1_81960.1">
    <property type="protein sequence ID" value="TREG1_81960.1"/>
    <property type="gene ID" value="TREG1_81960"/>
</dbReference>
<dbReference type="AlphaFoldDB" id="A0AA85KCU1"/>
<accession>A0AA85KCU1</accession>
<reference evidence="2" key="2">
    <citation type="submission" date="2023-11" db="UniProtKB">
        <authorList>
            <consortium name="WormBaseParasite"/>
        </authorList>
    </citation>
    <scope>IDENTIFICATION</scope>
</reference>
<organism evidence="1 2">
    <name type="scientific">Trichobilharzia regenti</name>
    <name type="common">Nasal bird schistosome</name>
    <dbReference type="NCBI Taxonomy" id="157069"/>
    <lineage>
        <taxon>Eukaryota</taxon>
        <taxon>Metazoa</taxon>
        <taxon>Spiralia</taxon>
        <taxon>Lophotrochozoa</taxon>
        <taxon>Platyhelminthes</taxon>
        <taxon>Trematoda</taxon>
        <taxon>Digenea</taxon>
        <taxon>Strigeidida</taxon>
        <taxon>Schistosomatoidea</taxon>
        <taxon>Schistosomatidae</taxon>
        <taxon>Trichobilharzia</taxon>
    </lineage>
</organism>